<comment type="subcellular location">
    <subcellularLocation>
        <location evidence="1">Membrane</location>
        <topology evidence="1">Multi-pass membrane protein</topology>
    </subcellularLocation>
</comment>
<reference evidence="8" key="1">
    <citation type="submission" date="2015-02" db="EMBL/GenBank/DDBJ databases">
        <title>Genome sequencing for Strongylocentrotus purpuratus.</title>
        <authorList>
            <person name="Murali S."/>
            <person name="Liu Y."/>
            <person name="Vee V."/>
            <person name="English A."/>
            <person name="Wang M."/>
            <person name="Skinner E."/>
            <person name="Han Y."/>
            <person name="Muzny D.M."/>
            <person name="Worley K.C."/>
            <person name="Gibbs R.A."/>
        </authorList>
    </citation>
    <scope>NUCLEOTIDE SEQUENCE</scope>
</reference>
<dbReference type="PANTHER" id="PTHR24064">
    <property type="entry name" value="SOLUTE CARRIER FAMILY 22 MEMBER"/>
    <property type="match status" value="1"/>
</dbReference>
<feature type="transmembrane region" description="Helical" evidence="5">
    <location>
        <begin position="238"/>
        <end position="259"/>
    </location>
</feature>
<evidence type="ECO:0000256" key="2">
    <source>
        <dbReference type="ARBA" id="ARBA00022692"/>
    </source>
</evidence>
<evidence type="ECO:0000256" key="5">
    <source>
        <dbReference type="SAM" id="Phobius"/>
    </source>
</evidence>
<name>A0A7M7N0Q5_STRPU</name>
<evidence type="ECO:0000313" key="7">
    <source>
        <dbReference type="EnsemblMetazoa" id="XP_030828463"/>
    </source>
</evidence>
<keyword evidence="2 5" id="KW-0812">Transmembrane</keyword>
<dbReference type="GO" id="GO:0022857">
    <property type="term" value="F:transmembrane transporter activity"/>
    <property type="evidence" value="ECO:0007669"/>
    <property type="project" value="InterPro"/>
</dbReference>
<feature type="transmembrane region" description="Helical" evidence="5">
    <location>
        <begin position="42"/>
        <end position="61"/>
    </location>
</feature>
<dbReference type="FunCoup" id="A0A7M7N0Q5">
    <property type="interactions" value="24"/>
</dbReference>
<feature type="transmembrane region" description="Helical" evidence="5">
    <location>
        <begin position="299"/>
        <end position="318"/>
    </location>
</feature>
<dbReference type="CDD" id="cd17317">
    <property type="entry name" value="MFS_SLC22"/>
    <property type="match status" value="1"/>
</dbReference>
<dbReference type="InterPro" id="IPR020846">
    <property type="entry name" value="MFS_dom"/>
</dbReference>
<dbReference type="GO" id="GO:0016020">
    <property type="term" value="C:membrane"/>
    <property type="evidence" value="ECO:0007669"/>
    <property type="project" value="UniProtKB-SubCell"/>
</dbReference>
<proteinExistence type="predicted"/>
<dbReference type="InterPro" id="IPR036259">
    <property type="entry name" value="MFS_trans_sf"/>
</dbReference>
<dbReference type="Proteomes" id="UP000007110">
    <property type="component" value="Unassembled WGS sequence"/>
</dbReference>
<feature type="transmembrane region" description="Helical" evidence="5">
    <location>
        <begin position="127"/>
        <end position="150"/>
    </location>
</feature>
<dbReference type="RefSeq" id="XP_030828463.1">
    <property type="nucleotide sequence ID" value="XM_030972603.1"/>
</dbReference>
<evidence type="ECO:0000256" key="1">
    <source>
        <dbReference type="ARBA" id="ARBA00004141"/>
    </source>
</evidence>
<dbReference type="OMA" id="SMMARIS"/>
<dbReference type="OrthoDB" id="5141738at2759"/>
<dbReference type="InParanoid" id="A0A7M7N0Q5"/>
<feature type="transmembrane region" description="Helical" evidence="5">
    <location>
        <begin position="383"/>
        <end position="405"/>
    </location>
</feature>
<evidence type="ECO:0000256" key="3">
    <source>
        <dbReference type="ARBA" id="ARBA00022989"/>
    </source>
</evidence>
<dbReference type="SUPFAM" id="SSF103473">
    <property type="entry name" value="MFS general substrate transporter"/>
    <property type="match status" value="1"/>
</dbReference>
<feature type="transmembrane region" description="Helical" evidence="5">
    <location>
        <begin position="357"/>
        <end position="377"/>
    </location>
</feature>
<accession>A0A7M7N0Q5</accession>
<feature type="transmembrane region" description="Helical" evidence="5">
    <location>
        <begin position="324"/>
        <end position="345"/>
    </location>
</feature>
<dbReference type="EnsemblMetazoa" id="XM_030972603">
    <property type="protein sequence ID" value="XP_030828463"/>
    <property type="gene ID" value="LOC764907"/>
</dbReference>
<evidence type="ECO:0000313" key="8">
    <source>
        <dbReference type="Proteomes" id="UP000007110"/>
    </source>
</evidence>
<feature type="domain" description="Major facilitator superfamily (MFS) profile" evidence="6">
    <location>
        <begin position="1"/>
        <end position="410"/>
    </location>
</feature>
<protein>
    <recommendedName>
        <fullName evidence="6">Major facilitator superfamily (MFS) profile domain-containing protein</fullName>
    </recommendedName>
</protein>
<feature type="transmembrane region" description="Helical" evidence="5">
    <location>
        <begin position="271"/>
        <end position="292"/>
    </location>
</feature>
<organism evidence="7 8">
    <name type="scientific">Strongylocentrotus purpuratus</name>
    <name type="common">Purple sea urchin</name>
    <dbReference type="NCBI Taxonomy" id="7668"/>
    <lineage>
        <taxon>Eukaryota</taxon>
        <taxon>Metazoa</taxon>
        <taxon>Echinodermata</taxon>
        <taxon>Eleutherozoa</taxon>
        <taxon>Echinozoa</taxon>
        <taxon>Echinoidea</taxon>
        <taxon>Euechinoidea</taxon>
        <taxon>Echinacea</taxon>
        <taxon>Camarodonta</taxon>
        <taxon>Echinidea</taxon>
        <taxon>Strongylocentrotidae</taxon>
        <taxon>Strongylocentrotus</taxon>
    </lineage>
</organism>
<sequence>MIHPLHSTLPCDEGWVYDDSQYISTVVTDFDLVCERDDLNEIAQTVFYAGYLVGSLVFGALSDGIGRWWTLALCTALRTVSSVALAFAPNWWIFIILRFFQGMALISCYIILFVIGTEYVGPSKRNIAGILMCIPYSLGYMFLALVAYFVRDWRTLQLVVSVPLSCLVALMIVLPESARWLISNGKYDHAKKIVMKIAKVNKKTAPDPLFTEEFKMEQNAARKESKLRAIDLFRTRKVCFRTLNMVYNWMAHSLIYTGLSLNTSNLGANDYAAFAVAGAVEIPAYIIAMFTVEYFGRRPSLIVLVLLGGVSCLCTALVPAGLWLTTIAMIGKFGISGSFGIVYLYTAELYPTNIRTIAVGTCSMFSRVATMLAPFILTLDKLWAPLPLVIFGSLAVIAGFLAFFLPETRGFALPETRLEGEDIGHHTHTRL</sequence>
<reference evidence="7" key="2">
    <citation type="submission" date="2021-01" db="UniProtKB">
        <authorList>
            <consortium name="EnsemblMetazoa"/>
        </authorList>
    </citation>
    <scope>IDENTIFICATION</scope>
</reference>
<dbReference type="GeneID" id="764907"/>
<dbReference type="PROSITE" id="PS50850">
    <property type="entry name" value="MFS"/>
    <property type="match status" value="1"/>
</dbReference>
<evidence type="ECO:0000259" key="6">
    <source>
        <dbReference type="PROSITE" id="PS50850"/>
    </source>
</evidence>
<dbReference type="Pfam" id="PF00083">
    <property type="entry name" value="Sugar_tr"/>
    <property type="match status" value="1"/>
</dbReference>
<keyword evidence="3 5" id="KW-1133">Transmembrane helix</keyword>
<dbReference type="AlphaFoldDB" id="A0A7M7N0Q5"/>
<feature type="transmembrane region" description="Helical" evidence="5">
    <location>
        <begin position="156"/>
        <end position="174"/>
    </location>
</feature>
<keyword evidence="8" id="KW-1185">Reference proteome</keyword>
<dbReference type="KEGG" id="spu:764907"/>
<feature type="transmembrane region" description="Helical" evidence="5">
    <location>
        <begin position="93"/>
        <end position="115"/>
    </location>
</feature>
<evidence type="ECO:0000256" key="4">
    <source>
        <dbReference type="ARBA" id="ARBA00023136"/>
    </source>
</evidence>
<dbReference type="Gene3D" id="1.20.1250.20">
    <property type="entry name" value="MFS general substrate transporter like domains"/>
    <property type="match status" value="1"/>
</dbReference>
<feature type="transmembrane region" description="Helical" evidence="5">
    <location>
        <begin position="68"/>
        <end position="87"/>
    </location>
</feature>
<dbReference type="InterPro" id="IPR005828">
    <property type="entry name" value="MFS_sugar_transport-like"/>
</dbReference>
<keyword evidence="4 5" id="KW-0472">Membrane</keyword>